<dbReference type="AlphaFoldDB" id="A0A9P1EIF1"/>
<sequence>MDNLNINCKVSPLLIDLWAMILNENENLKSTESRNRLIFTTMPCRVLEENQLSAPATRKRRFIEATLSQLIKRALPKVKNMDLFIFPTEQNGSYYLMSFDLKYMKFLIIDSCDREVSIQMKYFSLPTQVVSIKIYIICF</sequence>
<keyword evidence="2" id="KW-1185">Reference proteome</keyword>
<gene>
    <name evidence="1" type="ORF">CEURO_LOCUS17309</name>
</gene>
<dbReference type="EMBL" id="CAMAPE010000050">
    <property type="protein sequence ID" value="CAH9106496.1"/>
    <property type="molecule type" value="Genomic_DNA"/>
</dbReference>
<evidence type="ECO:0000313" key="2">
    <source>
        <dbReference type="Proteomes" id="UP001152484"/>
    </source>
</evidence>
<proteinExistence type="predicted"/>
<evidence type="ECO:0000313" key="1">
    <source>
        <dbReference type="EMBL" id="CAH9106496.1"/>
    </source>
</evidence>
<accession>A0A9P1EIF1</accession>
<reference evidence="1" key="1">
    <citation type="submission" date="2022-07" db="EMBL/GenBank/DDBJ databases">
        <authorList>
            <person name="Macas J."/>
            <person name="Novak P."/>
            <person name="Neumann P."/>
        </authorList>
    </citation>
    <scope>NUCLEOTIDE SEQUENCE</scope>
</reference>
<name>A0A9P1EIF1_CUSEU</name>
<organism evidence="1 2">
    <name type="scientific">Cuscuta europaea</name>
    <name type="common">European dodder</name>
    <dbReference type="NCBI Taxonomy" id="41803"/>
    <lineage>
        <taxon>Eukaryota</taxon>
        <taxon>Viridiplantae</taxon>
        <taxon>Streptophyta</taxon>
        <taxon>Embryophyta</taxon>
        <taxon>Tracheophyta</taxon>
        <taxon>Spermatophyta</taxon>
        <taxon>Magnoliopsida</taxon>
        <taxon>eudicotyledons</taxon>
        <taxon>Gunneridae</taxon>
        <taxon>Pentapetalae</taxon>
        <taxon>asterids</taxon>
        <taxon>lamiids</taxon>
        <taxon>Solanales</taxon>
        <taxon>Convolvulaceae</taxon>
        <taxon>Cuscuteae</taxon>
        <taxon>Cuscuta</taxon>
        <taxon>Cuscuta subgen. Cuscuta</taxon>
    </lineage>
</organism>
<protein>
    <submittedName>
        <fullName evidence="1">Uncharacterized protein</fullName>
    </submittedName>
</protein>
<comment type="caution">
    <text evidence="1">The sequence shown here is derived from an EMBL/GenBank/DDBJ whole genome shotgun (WGS) entry which is preliminary data.</text>
</comment>
<dbReference type="Proteomes" id="UP001152484">
    <property type="component" value="Unassembled WGS sequence"/>
</dbReference>
<dbReference type="OrthoDB" id="1636071at2759"/>